<dbReference type="PROSITE" id="PS50030">
    <property type="entry name" value="UBA"/>
    <property type="match status" value="1"/>
</dbReference>
<dbReference type="InterPro" id="IPR015940">
    <property type="entry name" value="UBA"/>
</dbReference>
<keyword evidence="5" id="KW-1185">Reference proteome</keyword>
<evidence type="ECO:0000313" key="5">
    <source>
        <dbReference type="Proteomes" id="UP001150569"/>
    </source>
</evidence>
<dbReference type="Pfam" id="PF00240">
    <property type="entry name" value="ubiquitin"/>
    <property type="match status" value="1"/>
</dbReference>
<feature type="domain" description="UBA" evidence="2">
    <location>
        <begin position="373"/>
        <end position="417"/>
    </location>
</feature>
<dbReference type="SUPFAM" id="SSF46934">
    <property type="entry name" value="UBA-like"/>
    <property type="match status" value="1"/>
</dbReference>
<dbReference type="SUPFAM" id="SSF54236">
    <property type="entry name" value="Ubiquitin-like"/>
    <property type="match status" value="1"/>
</dbReference>
<feature type="compositionally biased region" description="Low complexity" evidence="1">
    <location>
        <begin position="85"/>
        <end position="112"/>
    </location>
</feature>
<dbReference type="EMBL" id="JANBPT010000397">
    <property type="protein sequence ID" value="KAJ1922402.1"/>
    <property type="molecule type" value="Genomic_DNA"/>
</dbReference>
<evidence type="ECO:0000313" key="4">
    <source>
        <dbReference type="EMBL" id="KAJ1922402.1"/>
    </source>
</evidence>
<reference evidence="4" key="1">
    <citation type="submission" date="2022-07" db="EMBL/GenBank/DDBJ databases">
        <title>Phylogenomic reconstructions and comparative analyses of Kickxellomycotina fungi.</title>
        <authorList>
            <person name="Reynolds N.K."/>
            <person name="Stajich J.E."/>
            <person name="Barry K."/>
            <person name="Grigoriev I.V."/>
            <person name="Crous P."/>
            <person name="Smith M.E."/>
        </authorList>
    </citation>
    <scope>NUCLEOTIDE SEQUENCE</scope>
    <source>
        <strain evidence="4">RSA 861</strain>
    </source>
</reference>
<accession>A0A9W8A7Y1</accession>
<dbReference type="Gene3D" id="1.10.260.100">
    <property type="match status" value="1"/>
</dbReference>
<dbReference type="PANTHER" id="PTHR10677:SF3">
    <property type="entry name" value="FI07626P-RELATED"/>
    <property type="match status" value="1"/>
</dbReference>
<comment type="caution">
    <text evidence="4">The sequence shown here is derived from an EMBL/GenBank/DDBJ whole genome shotgun (WGS) entry which is preliminary data.</text>
</comment>
<evidence type="ECO:0000259" key="2">
    <source>
        <dbReference type="PROSITE" id="PS50030"/>
    </source>
</evidence>
<dbReference type="InterPro" id="IPR029071">
    <property type="entry name" value="Ubiquitin-like_domsf"/>
</dbReference>
<organism evidence="4 5">
    <name type="scientific">Tieghemiomyces parasiticus</name>
    <dbReference type="NCBI Taxonomy" id="78921"/>
    <lineage>
        <taxon>Eukaryota</taxon>
        <taxon>Fungi</taxon>
        <taxon>Fungi incertae sedis</taxon>
        <taxon>Zoopagomycota</taxon>
        <taxon>Kickxellomycotina</taxon>
        <taxon>Dimargaritomycetes</taxon>
        <taxon>Dimargaritales</taxon>
        <taxon>Dimargaritaceae</taxon>
        <taxon>Tieghemiomyces</taxon>
    </lineage>
</organism>
<dbReference type="InterPro" id="IPR000626">
    <property type="entry name" value="Ubiquitin-like_dom"/>
</dbReference>
<feature type="compositionally biased region" description="Gly residues" evidence="1">
    <location>
        <begin position="113"/>
        <end position="123"/>
    </location>
</feature>
<dbReference type="GO" id="GO:0005829">
    <property type="term" value="C:cytosol"/>
    <property type="evidence" value="ECO:0007669"/>
    <property type="project" value="TreeGrafter"/>
</dbReference>
<evidence type="ECO:0000259" key="3">
    <source>
        <dbReference type="PROSITE" id="PS50053"/>
    </source>
</evidence>
<dbReference type="Gene3D" id="3.10.20.90">
    <property type="entry name" value="Phosphatidylinositol 3-kinase Catalytic Subunit, Chain A, domain 1"/>
    <property type="match status" value="1"/>
</dbReference>
<dbReference type="InterPro" id="IPR015496">
    <property type="entry name" value="Ubiquilin"/>
</dbReference>
<dbReference type="SMART" id="SM00727">
    <property type="entry name" value="STI1"/>
    <property type="match status" value="1"/>
</dbReference>
<feature type="compositionally biased region" description="Low complexity" evidence="1">
    <location>
        <begin position="342"/>
        <end position="360"/>
    </location>
</feature>
<feature type="region of interest" description="Disordered" evidence="1">
    <location>
        <begin position="84"/>
        <end position="125"/>
    </location>
</feature>
<dbReference type="InterPro" id="IPR009060">
    <property type="entry name" value="UBA-like_sf"/>
</dbReference>
<dbReference type="Pfam" id="PF00627">
    <property type="entry name" value="UBA"/>
    <property type="match status" value="1"/>
</dbReference>
<dbReference type="Proteomes" id="UP001150569">
    <property type="component" value="Unassembled WGS sequence"/>
</dbReference>
<dbReference type="GO" id="GO:0031593">
    <property type="term" value="F:polyubiquitin modification-dependent protein binding"/>
    <property type="evidence" value="ECO:0007669"/>
    <property type="project" value="TreeGrafter"/>
</dbReference>
<evidence type="ECO:0000256" key="1">
    <source>
        <dbReference type="SAM" id="MobiDB-lite"/>
    </source>
</evidence>
<dbReference type="FunFam" id="1.10.260.100:FF:000001">
    <property type="entry name" value="Ubiquilin 1"/>
    <property type="match status" value="1"/>
</dbReference>
<dbReference type="CDD" id="cd14399">
    <property type="entry name" value="UBA_PLICs"/>
    <property type="match status" value="1"/>
</dbReference>
<gene>
    <name evidence="4" type="ORF">IWQ60_006557</name>
</gene>
<dbReference type="GO" id="GO:0006511">
    <property type="term" value="P:ubiquitin-dependent protein catabolic process"/>
    <property type="evidence" value="ECO:0007669"/>
    <property type="project" value="TreeGrafter"/>
</dbReference>
<sequence length="420" mass="44975">MADDDSPTASCITLHIRPVVGEAFTVAVDPQTTTTHQLKVECATYSALVPSAMRLVYAGRVLADELPLANYHVQDGETVRLVRQAPHAATSPTRPTATATGKRPAGLSSLTEGGPGGLPGGFQGKLLQSMLGNPDLRRLLLNANPEVRKVLEKNPELNQIMEDPAFLQQTAQMAQNPSLMREVMRNNDRAIANLEMAPGGFNHLLNIYRNYQQPMDAAQVHHPQRPAGEDLNDRFARQLSISAPKKSRINVTPLPNPWAPSPATPFGSSRDIGAYRRTPTVIRPPATLAPTDPASGESDAAALENLFGMLRPADGSHLARPRAAFAPELAAPRVAGGQPLAPSFPAAAFAPPSGPTSSATDNRPRPTPSAVPQHEERFARELDTLQGMGFHDRELNLRALLAAGGDVNSAIEWLLQGHGQ</sequence>
<dbReference type="SMART" id="SM00165">
    <property type="entry name" value="UBA"/>
    <property type="match status" value="1"/>
</dbReference>
<dbReference type="SMART" id="SM00213">
    <property type="entry name" value="UBQ"/>
    <property type="match status" value="1"/>
</dbReference>
<feature type="domain" description="Ubiquitin-like" evidence="3">
    <location>
        <begin position="12"/>
        <end position="88"/>
    </location>
</feature>
<feature type="region of interest" description="Disordered" evidence="1">
    <location>
        <begin position="342"/>
        <end position="374"/>
    </location>
</feature>
<proteinExistence type="predicted"/>
<dbReference type="Gene3D" id="1.10.8.10">
    <property type="entry name" value="DNA helicase RuvA subunit, C-terminal domain"/>
    <property type="match status" value="1"/>
</dbReference>
<protein>
    <submittedName>
        <fullName evidence="4">Uncharacterized protein</fullName>
    </submittedName>
</protein>
<dbReference type="Pfam" id="PF23195">
    <property type="entry name" value="UBQLN1"/>
    <property type="match status" value="1"/>
</dbReference>
<dbReference type="AlphaFoldDB" id="A0A9W8A7Y1"/>
<dbReference type="PANTHER" id="PTHR10677">
    <property type="entry name" value="UBIQUILIN"/>
    <property type="match status" value="1"/>
</dbReference>
<dbReference type="OrthoDB" id="267397at2759"/>
<name>A0A9W8A7Y1_9FUNG</name>
<feature type="region of interest" description="Disordered" evidence="1">
    <location>
        <begin position="251"/>
        <end position="272"/>
    </location>
</feature>
<dbReference type="InterPro" id="IPR006636">
    <property type="entry name" value="STI1_HS-bd"/>
</dbReference>
<feature type="compositionally biased region" description="Pro residues" evidence="1">
    <location>
        <begin position="254"/>
        <end position="263"/>
    </location>
</feature>
<dbReference type="PROSITE" id="PS50053">
    <property type="entry name" value="UBIQUITIN_2"/>
    <property type="match status" value="1"/>
</dbReference>